<dbReference type="Proteomes" id="UP001164929">
    <property type="component" value="Chromosome 16"/>
</dbReference>
<evidence type="ECO:0000313" key="2">
    <source>
        <dbReference type="EMBL" id="KAJ6967638.1"/>
    </source>
</evidence>
<name>A0AAD6LI56_9ROSI</name>
<gene>
    <name evidence="2" type="ORF">NC653_035762</name>
</gene>
<evidence type="ECO:0000256" key="1">
    <source>
        <dbReference type="SAM" id="MobiDB-lite"/>
    </source>
</evidence>
<feature type="compositionally biased region" description="Basic and acidic residues" evidence="1">
    <location>
        <begin position="22"/>
        <end position="34"/>
    </location>
</feature>
<evidence type="ECO:0000313" key="3">
    <source>
        <dbReference type="Proteomes" id="UP001164929"/>
    </source>
</evidence>
<feature type="compositionally biased region" description="Basic and acidic residues" evidence="1">
    <location>
        <begin position="1"/>
        <end position="10"/>
    </location>
</feature>
<proteinExistence type="predicted"/>
<organism evidence="2 3">
    <name type="scientific">Populus alba x Populus x berolinensis</name>
    <dbReference type="NCBI Taxonomy" id="444605"/>
    <lineage>
        <taxon>Eukaryota</taxon>
        <taxon>Viridiplantae</taxon>
        <taxon>Streptophyta</taxon>
        <taxon>Embryophyta</taxon>
        <taxon>Tracheophyta</taxon>
        <taxon>Spermatophyta</taxon>
        <taxon>Magnoliopsida</taxon>
        <taxon>eudicotyledons</taxon>
        <taxon>Gunneridae</taxon>
        <taxon>Pentapetalae</taxon>
        <taxon>rosids</taxon>
        <taxon>fabids</taxon>
        <taxon>Malpighiales</taxon>
        <taxon>Salicaceae</taxon>
        <taxon>Saliceae</taxon>
        <taxon>Populus</taxon>
    </lineage>
</organism>
<dbReference type="AlphaFoldDB" id="A0AAD6LI56"/>
<protein>
    <submittedName>
        <fullName evidence="2">Uncharacterized protein</fullName>
    </submittedName>
</protein>
<comment type="caution">
    <text evidence="2">The sequence shown here is derived from an EMBL/GenBank/DDBJ whole genome shotgun (WGS) entry which is preliminary data.</text>
</comment>
<sequence length="167" mass="18079">MGRPRPKEKNNLVWAGLGPGRQETKPTAEEENKSAGDRAYLAGLETVVCWQGCGGVARGRRLRAALLLFLTMAKNFFLLPSPSLRLQSRNGWSAIDAFGGGGGGEEREAGRFSNFSSSVAALHRLRRILLRQTLDVDGENPARNKKLAEAESASVLPARKPVLAILL</sequence>
<reference evidence="2 3" key="1">
    <citation type="journal article" date="2023" name="Mol. Ecol. Resour.">
        <title>Chromosome-level genome assembly of a triploid poplar Populus alba 'Berolinensis'.</title>
        <authorList>
            <person name="Chen S."/>
            <person name="Yu Y."/>
            <person name="Wang X."/>
            <person name="Wang S."/>
            <person name="Zhang T."/>
            <person name="Zhou Y."/>
            <person name="He R."/>
            <person name="Meng N."/>
            <person name="Wang Y."/>
            <person name="Liu W."/>
            <person name="Liu Z."/>
            <person name="Liu J."/>
            <person name="Guo Q."/>
            <person name="Huang H."/>
            <person name="Sederoff R.R."/>
            <person name="Wang G."/>
            <person name="Qu G."/>
            <person name="Chen S."/>
        </authorList>
    </citation>
    <scope>NUCLEOTIDE SEQUENCE [LARGE SCALE GENOMIC DNA]</scope>
    <source>
        <strain evidence="2">SC-2020</strain>
    </source>
</reference>
<keyword evidence="3" id="KW-1185">Reference proteome</keyword>
<accession>A0AAD6LI56</accession>
<feature type="region of interest" description="Disordered" evidence="1">
    <location>
        <begin position="1"/>
        <end position="34"/>
    </location>
</feature>
<dbReference type="EMBL" id="JAQIZT010000016">
    <property type="protein sequence ID" value="KAJ6967638.1"/>
    <property type="molecule type" value="Genomic_DNA"/>
</dbReference>